<evidence type="ECO:0000259" key="9">
    <source>
        <dbReference type="PROSITE" id="PS51669"/>
    </source>
</evidence>
<dbReference type="GO" id="GO:0046872">
    <property type="term" value="F:metal ion binding"/>
    <property type="evidence" value="ECO:0007669"/>
    <property type="project" value="UniProtKB-KW"/>
</dbReference>
<dbReference type="GO" id="GO:0043546">
    <property type="term" value="F:molybdopterin cofactor binding"/>
    <property type="evidence" value="ECO:0007669"/>
    <property type="project" value="InterPro"/>
</dbReference>
<dbReference type="HOGENOM" id="CLU_000422_13_3_7"/>
<keyword evidence="6" id="KW-0560">Oxidoreductase</keyword>
<evidence type="ECO:0000256" key="8">
    <source>
        <dbReference type="ARBA" id="ARBA00023014"/>
    </source>
</evidence>
<organism evidence="10 11">
    <name type="scientific">Solidesulfovibrio magneticus (strain ATCC 700980 / DSM 13731 / RS-1)</name>
    <name type="common">Desulfovibrio magneticus</name>
    <dbReference type="NCBI Taxonomy" id="573370"/>
    <lineage>
        <taxon>Bacteria</taxon>
        <taxon>Pseudomonadati</taxon>
        <taxon>Thermodesulfobacteriota</taxon>
        <taxon>Desulfovibrionia</taxon>
        <taxon>Desulfovibrionales</taxon>
        <taxon>Desulfovibrionaceae</taxon>
        <taxon>Solidesulfovibrio</taxon>
    </lineage>
</organism>
<dbReference type="Pfam" id="PF04879">
    <property type="entry name" value="Molybdop_Fe4S4"/>
    <property type="match status" value="1"/>
</dbReference>
<evidence type="ECO:0000256" key="1">
    <source>
        <dbReference type="ARBA" id="ARBA00010312"/>
    </source>
</evidence>
<dbReference type="InterPro" id="IPR027467">
    <property type="entry name" value="MopterinOxRdtase_cofactor_BS"/>
</dbReference>
<dbReference type="AlphaFoldDB" id="C4XJV8"/>
<dbReference type="Gene3D" id="2.20.25.90">
    <property type="entry name" value="ADC-like domains"/>
    <property type="match status" value="1"/>
</dbReference>
<dbReference type="Gene3D" id="3.40.50.740">
    <property type="match status" value="1"/>
</dbReference>
<evidence type="ECO:0000256" key="5">
    <source>
        <dbReference type="ARBA" id="ARBA00022729"/>
    </source>
</evidence>
<keyword evidence="8" id="KW-0411">Iron-sulfur</keyword>
<protein>
    <submittedName>
        <fullName evidence="10">Thiosulfate reductase</fullName>
    </submittedName>
</protein>
<accession>C4XJV8</accession>
<dbReference type="InterPro" id="IPR006657">
    <property type="entry name" value="MoPterin_dinucl-bd_dom"/>
</dbReference>
<evidence type="ECO:0000313" key="10">
    <source>
        <dbReference type="EMBL" id="BAH74313.1"/>
    </source>
</evidence>
<name>C4XJV8_SOLM1</name>
<dbReference type="GO" id="GO:0016491">
    <property type="term" value="F:oxidoreductase activity"/>
    <property type="evidence" value="ECO:0007669"/>
    <property type="project" value="UniProtKB-KW"/>
</dbReference>
<dbReference type="Pfam" id="PF00384">
    <property type="entry name" value="Molybdopterin"/>
    <property type="match status" value="1"/>
</dbReference>
<keyword evidence="2" id="KW-0004">4Fe-4S</keyword>
<dbReference type="InterPro" id="IPR006656">
    <property type="entry name" value="Mopterin_OxRdtase"/>
</dbReference>
<dbReference type="EMBL" id="AP010904">
    <property type="protein sequence ID" value="BAH74313.1"/>
    <property type="molecule type" value="Genomic_DNA"/>
</dbReference>
<dbReference type="Gene3D" id="3.40.228.10">
    <property type="entry name" value="Dimethylsulfoxide Reductase, domain 2"/>
    <property type="match status" value="1"/>
</dbReference>
<evidence type="ECO:0000256" key="6">
    <source>
        <dbReference type="ARBA" id="ARBA00023002"/>
    </source>
</evidence>
<dbReference type="KEGG" id="dma:DMR_08220"/>
<dbReference type="Gene3D" id="2.40.40.20">
    <property type="match status" value="1"/>
</dbReference>
<evidence type="ECO:0000256" key="7">
    <source>
        <dbReference type="ARBA" id="ARBA00023004"/>
    </source>
</evidence>
<dbReference type="PANTHER" id="PTHR43742:SF9">
    <property type="entry name" value="TETRATHIONATE REDUCTASE SUBUNIT A"/>
    <property type="match status" value="1"/>
</dbReference>
<dbReference type="InterPro" id="IPR006963">
    <property type="entry name" value="Mopterin_OxRdtase_4Fe-4S_dom"/>
</dbReference>
<dbReference type="PROSITE" id="PS51669">
    <property type="entry name" value="4FE4S_MOW_BIS_MGD"/>
    <property type="match status" value="1"/>
</dbReference>
<dbReference type="SUPFAM" id="SSF50692">
    <property type="entry name" value="ADC-like"/>
    <property type="match status" value="1"/>
</dbReference>
<dbReference type="PANTHER" id="PTHR43742">
    <property type="entry name" value="TRIMETHYLAMINE-N-OXIDE REDUCTASE"/>
    <property type="match status" value="1"/>
</dbReference>
<dbReference type="PROSITE" id="PS00551">
    <property type="entry name" value="MOLYBDOPTERIN_PROK_1"/>
    <property type="match status" value="1"/>
</dbReference>
<dbReference type="CDD" id="cd02778">
    <property type="entry name" value="MopB_CT_Thiosulfate-R-like"/>
    <property type="match status" value="1"/>
</dbReference>
<sequence length="715" mass="78305">MRERLETLRHTQRRHNMEQTMNRKNVYSVCGMCSVRCPMMATVEGNKVVYLQGNPHAAGIKGALCARGAAGGALVADDERPQFPMIRAGARGEGKWRKVSWDEALAYVSGELSRIREAHGARSILLSDRGGPFRDMHRAFLKALGSPNYCNHDSACARNVQHAALSLFGFGRKDVFYDYKNAKHVVLQTRNIFEAINVKEVNDLLDAKDAGCKITCIDVRTTVTAAKADTFLMVRPGTDYALNLGVIHELITRDLYDKDFAAAWIQDLDALRAFIAPYDADFAAAATGVPAKRIRDLADQLAAAAPAVIWHPGWMTARYGDSFQVCRTAYIINALLGSIGAKGGLPQVNKPGHVGKKGLKQLVDLFPKPEAKRVDGVGWMEGRGHFEAGPGLVNLAFEAIVSGEPYPIKAYIAHRHDPLMSFPDTADVKKKWDNLELLVAVTYSWSDTAWFADVILPMSPALERESMIASKSGGAPQFFVRKRALTPRFDTRADWEIYRDLARHMGIKELDFASIEDIWNFQLQDTGVTVADFEATGMIKLGGPLLRPVDDKTFKTPSGKIEIVSAKLEADGVASLPPYVAPASPPPGRYRVSFGRVGLHTQGHTVNNPLLFAQMPENELWINSAEAAKLGVDDGALVTVRNGSHAGQIRAKVTEGIHPETVFMVHGFGHTLPVESRARGMGVADNELMPQGINNWDKGGGGVCMQEHFVTVEPA</sequence>
<dbReference type="SUPFAM" id="SSF53706">
    <property type="entry name" value="Formate dehydrogenase/DMSO reductase, domains 1-3"/>
    <property type="match status" value="1"/>
</dbReference>
<dbReference type="GO" id="GO:0051539">
    <property type="term" value="F:4 iron, 4 sulfur cluster binding"/>
    <property type="evidence" value="ECO:0007669"/>
    <property type="project" value="UniProtKB-KW"/>
</dbReference>
<gene>
    <name evidence="10" type="primary">phaA</name>
    <name evidence="10" type="ordered locus">DMR_08220</name>
</gene>
<evidence type="ECO:0000313" key="11">
    <source>
        <dbReference type="Proteomes" id="UP000009071"/>
    </source>
</evidence>
<dbReference type="Pfam" id="PF01568">
    <property type="entry name" value="Molydop_binding"/>
    <property type="match status" value="1"/>
</dbReference>
<proteinExistence type="inferred from homology"/>
<dbReference type="SMART" id="SM00926">
    <property type="entry name" value="Molybdop_Fe4S4"/>
    <property type="match status" value="1"/>
</dbReference>
<feature type="domain" description="4Fe-4S Mo/W bis-MGD-type" evidence="9">
    <location>
        <begin position="23"/>
        <end position="79"/>
    </location>
</feature>
<evidence type="ECO:0000256" key="2">
    <source>
        <dbReference type="ARBA" id="ARBA00022485"/>
    </source>
</evidence>
<keyword evidence="7" id="KW-0408">Iron</keyword>
<dbReference type="STRING" id="573370.DMR_08220"/>
<keyword evidence="11" id="KW-1185">Reference proteome</keyword>
<keyword evidence="4" id="KW-0479">Metal-binding</keyword>
<dbReference type="InterPro" id="IPR050612">
    <property type="entry name" value="Prok_Mopterin_Oxidored"/>
</dbReference>
<evidence type="ECO:0000256" key="4">
    <source>
        <dbReference type="ARBA" id="ARBA00022723"/>
    </source>
</evidence>
<dbReference type="eggNOG" id="COG0243">
    <property type="taxonomic scope" value="Bacteria"/>
</dbReference>
<dbReference type="InterPro" id="IPR009010">
    <property type="entry name" value="Asp_de-COase-like_dom_sf"/>
</dbReference>
<keyword evidence="5" id="KW-0732">Signal</keyword>
<keyword evidence="3" id="KW-0500">Molybdenum</keyword>
<evidence type="ECO:0000256" key="3">
    <source>
        <dbReference type="ARBA" id="ARBA00022505"/>
    </source>
</evidence>
<reference evidence="10 11" key="1">
    <citation type="journal article" date="2009" name="Genome Res.">
        <title>Whole genome sequence of Desulfovibrio magneticus strain RS-1 revealed common gene clusters in magnetotactic bacteria.</title>
        <authorList>
            <person name="Nakazawa H."/>
            <person name="Arakaki A."/>
            <person name="Narita-Yamada S."/>
            <person name="Yashiro I."/>
            <person name="Jinno K."/>
            <person name="Aoki N."/>
            <person name="Tsuruyama A."/>
            <person name="Okamura Y."/>
            <person name="Tanikawa S."/>
            <person name="Fujita N."/>
            <person name="Takeyama H."/>
            <person name="Matsunaga T."/>
        </authorList>
    </citation>
    <scope>NUCLEOTIDE SEQUENCE [LARGE SCALE GENOMIC DNA]</scope>
    <source>
        <strain evidence="11">ATCC 700980 / DSM 13731 / RS-1</strain>
    </source>
</reference>
<comment type="similarity">
    <text evidence="1">Belongs to the prokaryotic molybdopterin-containing oxidoreductase family.</text>
</comment>
<dbReference type="Proteomes" id="UP000009071">
    <property type="component" value="Chromosome"/>
</dbReference>